<evidence type="ECO:0000256" key="4">
    <source>
        <dbReference type="RuleBase" id="RU361188"/>
    </source>
</evidence>
<dbReference type="OrthoDB" id="9806701at2"/>
<dbReference type="Gene3D" id="2.60.40.1180">
    <property type="entry name" value="Golgi alpha-mannosidase II"/>
    <property type="match status" value="1"/>
</dbReference>
<feature type="domain" description="Glycosyl hydrolase family 30 TIM-barrel" evidence="6">
    <location>
        <begin position="90"/>
        <end position="388"/>
    </location>
</feature>
<dbReference type="Pfam" id="PF02055">
    <property type="entry name" value="Glyco_hydro_30"/>
    <property type="match status" value="1"/>
</dbReference>
<sequence length="485" mass="55628">MNELIKYQIFKIMNYQCNKVKASVVFFLFLFSYVTVIAQQPAEVYYLKLSGDIPDGKIAVEKYNASENETQSRRKNPINLYPNIEFQTFEGFGGAFNEIGGEALMTLPKAKQKEVAANLFNMNTGAKLNFCRTAVGASDFGIDAYSYAEKENDFKMKDFSIKREETSVIPYIQQALKENPDLKIFASPWSPPAWMKYSGFMDRGEEFPEKNQLKDEPKIYEAYALYFSKYIQAYAEKGIDVDRLIIQNENDANTKYPSNDMSAAQMSKFVKTYLRPQFNSDKIDTEIWAGTFRTYGRIDAIEIASNPEYSALYDGIGIQYTSPKYIQDLTTLYPNDKTMHTEGNCHDGKNNWDQAAGRLKEVAQYFNYGIPNYCYWNMILNETTESGWDWKQNSLINIDRNTKEVTYNPDYAVFAFMSTYLVPGAKRIANFSKDELISVKHNNKIYVLVQNNNDAPQTYECQIANGEKQIVNLPSQTLAVIILDI</sequence>
<keyword evidence="4" id="KW-0326">Glycosidase</keyword>
<proteinExistence type="inferred from homology"/>
<accession>A0A4R1RJ91</accession>
<evidence type="ECO:0000256" key="5">
    <source>
        <dbReference type="SAM" id="Phobius"/>
    </source>
</evidence>
<keyword evidence="5" id="KW-1133">Transmembrane helix</keyword>
<dbReference type="InterPro" id="IPR013780">
    <property type="entry name" value="Glyco_hydro_b"/>
</dbReference>
<dbReference type="PANTHER" id="PTHR11069">
    <property type="entry name" value="GLUCOSYLCERAMIDASE"/>
    <property type="match status" value="1"/>
</dbReference>
<keyword evidence="8" id="KW-1185">Reference proteome</keyword>
<dbReference type="GO" id="GO:0004348">
    <property type="term" value="F:glucosylceramidase activity"/>
    <property type="evidence" value="ECO:0007669"/>
    <property type="project" value="InterPro"/>
</dbReference>
<gene>
    <name evidence="7" type="ORF">EV196_104225</name>
</gene>
<dbReference type="AlphaFoldDB" id="A0A4R1RJ91"/>
<dbReference type="EMBL" id="SLUP01000004">
    <property type="protein sequence ID" value="TCL66194.1"/>
    <property type="molecule type" value="Genomic_DNA"/>
</dbReference>
<keyword evidence="3 4" id="KW-0378">Hydrolase</keyword>
<comment type="similarity">
    <text evidence="1 4">Belongs to the glycosyl hydrolase 30 family.</text>
</comment>
<dbReference type="InterPro" id="IPR017853">
    <property type="entry name" value="GH"/>
</dbReference>
<keyword evidence="5" id="KW-0812">Transmembrane</keyword>
<keyword evidence="5" id="KW-0472">Membrane</keyword>
<reference evidence="7 8" key="1">
    <citation type="submission" date="2019-03" db="EMBL/GenBank/DDBJ databases">
        <title>Genomic Encyclopedia of Type Strains, Phase IV (KMG-IV): sequencing the most valuable type-strain genomes for metagenomic binning, comparative biology and taxonomic classification.</title>
        <authorList>
            <person name="Goeker M."/>
        </authorList>
    </citation>
    <scope>NUCLEOTIDE SEQUENCE [LARGE SCALE GENOMIC DNA]</scope>
    <source>
        <strain evidence="7 8">DSM 18792</strain>
    </source>
</reference>
<dbReference type="SUPFAM" id="SSF51445">
    <property type="entry name" value="(Trans)glycosidases"/>
    <property type="match status" value="1"/>
</dbReference>
<feature type="transmembrane region" description="Helical" evidence="5">
    <location>
        <begin position="20"/>
        <end position="38"/>
    </location>
</feature>
<dbReference type="PANTHER" id="PTHR11069:SF23">
    <property type="entry name" value="LYSOSOMAL ACID GLUCOSYLCERAMIDASE"/>
    <property type="match status" value="1"/>
</dbReference>
<evidence type="ECO:0000259" key="6">
    <source>
        <dbReference type="Pfam" id="PF02055"/>
    </source>
</evidence>
<dbReference type="GO" id="GO:0016020">
    <property type="term" value="C:membrane"/>
    <property type="evidence" value="ECO:0007669"/>
    <property type="project" value="GOC"/>
</dbReference>
<dbReference type="GO" id="GO:0006680">
    <property type="term" value="P:glucosylceramide catabolic process"/>
    <property type="evidence" value="ECO:0007669"/>
    <property type="project" value="TreeGrafter"/>
</dbReference>
<dbReference type="Proteomes" id="UP000295455">
    <property type="component" value="Unassembled WGS sequence"/>
</dbReference>
<protein>
    <submittedName>
        <fullName evidence="7">Glucosylceramidase</fullName>
    </submittedName>
</protein>
<dbReference type="PRINTS" id="PR00843">
    <property type="entry name" value="GLHYDRLASE30"/>
</dbReference>
<evidence type="ECO:0000256" key="2">
    <source>
        <dbReference type="ARBA" id="ARBA00022729"/>
    </source>
</evidence>
<evidence type="ECO:0000313" key="7">
    <source>
        <dbReference type="EMBL" id="TCL66194.1"/>
    </source>
</evidence>
<dbReference type="InterPro" id="IPR033453">
    <property type="entry name" value="Glyco_hydro_30_TIM-barrel"/>
</dbReference>
<keyword evidence="2" id="KW-0732">Signal</keyword>
<comment type="caution">
    <text evidence="7">The sequence shown here is derived from an EMBL/GenBank/DDBJ whole genome shotgun (WGS) entry which is preliminary data.</text>
</comment>
<evidence type="ECO:0000313" key="8">
    <source>
        <dbReference type="Proteomes" id="UP000295455"/>
    </source>
</evidence>
<dbReference type="InterPro" id="IPR001139">
    <property type="entry name" value="Glyco_hydro_30"/>
</dbReference>
<evidence type="ECO:0000256" key="1">
    <source>
        <dbReference type="ARBA" id="ARBA00005382"/>
    </source>
</evidence>
<name>A0A4R1RJ91_9FLAO</name>
<organism evidence="7 8">
    <name type="scientific">Mariniflexile fucanivorans</name>
    <dbReference type="NCBI Taxonomy" id="264023"/>
    <lineage>
        <taxon>Bacteria</taxon>
        <taxon>Pseudomonadati</taxon>
        <taxon>Bacteroidota</taxon>
        <taxon>Flavobacteriia</taxon>
        <taxon>Flavobacteriales</taxon>
        <taxon>Flavobacteriaceae</taxon>
        <taxon>Mariniflexile</taxon>
    </lineage>
</organism>
<evidence type="ECO:0000256" key="3">
    <source>
        <dbReference type="ARBA" id="ARBA00022801"/>
    </source>
</evidence>
<dbReference type="Gene3D" id="3.20.20.80">
    <property type="entry name" value="Glycosidases"/>
    <property type="match status" value="1"/>
</dbReference>